<dbReference type="InterPro" id="IPR002559">
    <property type="entry name" value="Transposase_11"/>
</dbReference>
<organism evidence="3 4">
    <name type="scientific">Bacillus cereus</name>
    <dbReference type="NCBI Taxonomy" id="1396"/>
    <lineage>
        <taxon>Bacteria</taxon>
        <taxon>Bacillati</taxon>
        <taxon>Bacillota</taxon>
        <taxon>Bacilli</taxon>
        <taxon>Bacillales</taxon>
        <taxon>Bacillaceae</taxon>
        <taxon>Bacillus</taxon>
        <taxon>Bacillus cereus group</taxon>
    </lineage>
</organism>
<evidence type="ECO:0000259" key="2">
    <source>
        <dbReference type="Pfam" id="PF13340"/>
    </source>
</evidence>
<dbReference type="AlphaFoldDB" id="A0A9X7CNS4"/>
<dbReference type="NCBIfam" id="NF033580">
    <property type="entry name" value="transpos_IS5_3"/>
    <property type="match status" value="1"/>
</dbReference>
<feature type="domain" description="Transposase IS4-like" evidence="1">
    <location>
        <begin position="93"/>
        <end position="248"/>
    </location>
</feature>
<dbReference type="GO" id="GO:0003677">
    <property type="term" value="F:DNA binding"/>
    <property type="evidence" value="ECO:0007669"/>
    <property type="project" value="InterPro"/>
</dbReference>
<dbReference type="InterPro" id="IPR025161">
    <property type="entry name" value="IS402-like_dom"/>
</dbReference>
<sequence length="255" mass="29175">MSNPYNRHDLTDENWGKLEPFILELLGKWDGCNANANRLFVNACLWIIRTGSPWRDLPNEYGKCNAIHRRYKRWCDKGIWDKLLAKLIDGPDYESLMIDGSHCKVHPHAAGAVGGNQDMGRTKGGLNTKIHLVVDTNGNPIKFMITDGEVSDFTEAVHFLTGLKAEHRIADKGYDSDEIVRFAKQQGMIPVIPPRKNRNEQREYDKHLYKLRHLVENAFLKLKRFRGIATRYTKTTSAFRGAVTLATISQWLKLV</sequence>
<reference evidence="3 4" key="1">
    <citation type="submission" date="2017-09" db="EMBL/GenBank/DDBJ databases">
        <title>Large-scale bioinformatics analysis of Bacillus genomes uncovers conserved roles of natural products in bacterial physiology.</title>
        <authorList>
            <consortium name="Agbiome Team Llc"/>
            <person name="Bleich R.M."/>
            <person name="Grubbs K.J."/>
            <person name="Santa Maria K.C."/>
            <person name="Allen S.E."/>
            <person name="Farag S."/>
            <person name="Shank E.A."/>
            <person name="Bowers A."/>
        </authorList>
    </citation>
    <scope>NUCLEOTIDE SEQUENCE [LARGE SCALE GENOMIC DNA]</scope>
    <source>
        <strain evidence="3 4">AFS041711</strain>
    </source>
</reference>
<dbReference type="Pfam" id="PF13340">
    <property type="entry name" value="DUF4096"/>
    <property type="match status" value="1"/>
</dbReference>
<dbReference type="EMBL" id="NULI01000063">
    <property type="protein sequence ID" value="PGS79294.1"/>
    <property type="molecule type" value="Genomic_DNA"/>
</dbReference>
<comment type="caution">
    <text evidence="3">The sequence shown here is derived from an EMBL/GenBank/DDBJ whole genome shotgun (WGS) entry which is preliminary data.</text>
</comment>
<evidence type="ECO:0000259" key="1">
    <source>
        <dbReference type="Pfam" id="PF01609"/>
    </source>
</evidence>
<dbReference type="RefSeq" id="WP_098782729.1">
    <property type="nucleotide sequence ID" value="NZ_NULI01000063.1"/>
</dbReference>
<gene>
    <name evidence="3" type="ORF">COC69_12600</name>
</gene>
<proteinExistence type="predicted"/>
<evidence type="ECO:0000313" key="4">
    <source>
        <dbReference type="Proteomes" id="UP000224203"/>
    </source>
</evidence>
<name>A0A9X7CNS4_BACCE</name>
<dbReference type="GO" id="GO:0006313">
    <property type="term" value="P:DNA transposition"/>
    <property type="evidence" value="ECO:0007669"/>
    <property type="project" value="InterPro"/>
</dbReference>
<dbReference type="PANTHER" id="PTHR30007:SF1">
    <property type="entry name" value="BLR1914 PROTEIN"/>
    <property type="match status" value="1"/>
</dbReference>
<evidence type="ECO:0000313" key="3">
    <source>
        <dbReference type="EMBL" id="PGS79294.1"/>
    </source>
</evidence>
<protein>
    <submittedName>
        <fullName evidence="3">IS5/IS1182 family transposase</fullName>
    </submittedName>
</protein>
<accession>A0A9X7CNS4</accession>
<dbReference type="Proteomes" id="UP000224203">
    <property type="component" value="Unassembled WGS sequence"/>
</dbReference>
<dbReference type="Pfam" id="PF01609">
    <property type="entry name" value="DDE_Tnp_1"/>
    <property type="match status" value="1"/>
</dbReference>
<dbReference type="GO" id="GO:0004803">
    <property type="term" value="F:transposase activity"/>
    <property type="evidence" value="ECO:0007669"/>
    <property type="project" value="InterPro"/>
</dbReference>
<feature type="domain" description="Insertion element IS402-like" evidence="2">
    <location>
        <begin position="10"/>
        <end position="83"/>
    </location>
</feature>
<dbReference type="PANTHER" id="PTHR30007">
    <property type="entry name" value="PHP DOMAIN PROTEIN"/>
    <property type="match status" value="1"/>
</dbReference>